<keyword evidence="5" id="KW-0479">Metal-binding</keyword>
<sequence length="281" mass="31084">MAREDPTAWGTAEDGPLAADQLDTFDRLGYHAEQSLLTPQEVETFQREGARLAADSDLRKDERTVIEEKSQEVRSVFEVHRISEVFARLTSDPRVVGPARQMLGSEVYVHQSRVNYKPGFGGGPFYWHSDFETWHAEDGMPAPRAVSVSIALTENYPYNGSLMIIPGSHRTFVPCVGQTPHDHHRNSLRTHSVAIGMPDQDSVSELARNAGGIQQFTGPPGSATFFDSNCMHGSNGNITPYPRSNIFIVFNSVDNVLGEPFGAPTPRPTYIASREFTPVPR</sequence>
<keyword evidence="6" id="KW-0223">Dioxygenase</keyword>
<dbReference type="NCBIfam" id="TIGR02408">
    <property type="entry name" value="ectoine_ThpD"/>
    <property type="match status" value="1"/>
</dbReference>
<keyword evidence="12" id="KW-1185">Reference proteome</keyword>
<evidence type="ECO:0000256" key="1">
    <source>
        <dbReference type="ARBA" id="ARBA00001954"/>
    </source>
</evidence>
<keyword evidence="8" id="KW-0408">Iron</keyword>
<dbReference type="RefSeq" id="WP_371244458.1">
    <property type="nucleotide sequence ID" value="NZ_JAHWZY010000065.1"/>
</dbReference>
<reference evidence="11 12" key="1">
    <citation type="journal article" date="2021" name="Res Sq">
        <title>Streptomyces Pimoensis sp. nov., Isolated From the Taklimakan Desert in Xinjiang, China.</title>
        <authorList>
            <person name="Zhang P."/>
            <person name="Luo X."/>
            <person name="Luo X."/>
            <person name="Liu Z."/>
            <person name="Xia Z."/>
            <person name="Wan C."/>
            <person name="zhang L."/>
        </authorList>
    </citation>
    <scope>NUCLEOTIDE SEQUENCE [LARGE SCALE GENOMIC DNA]</scope>
    <source>
        <strain evidence="11 12">TRM75549</strain>
    </source>
</reference>
<comment type="caution">
    <text evidence="11">The sequence shown here is derived from an EMBL/GenBank/DDBJ whole genome shotgun (WGS) entry which is preliminary data.</text>
</comment>
<evidence type="ECO:0000256" key="4">
    <source>
        <dbReference type="ARBA" id="ARBA00011738"/>
    </source>
</evidence>
<organism evidence="11 12">
    <name type="scientific">Streptomyces pimonensis</name>
    <dbReference type="NCBI Taxonomy" id="2860288"/>
    <lineage>
        <taxon>Bacteria</taxon>
        <taxon>Bacillati</taxon>
        <taxon>Actinomycetota</taxon>
        <taxon>Actinomycetes</taxon>
        <taxon>Kitasatosporales</taxon>
        <taxon>Streptomycetaceae</taxon>
        <taxon>Streptomyces</taxon>
    </lineage>
</organism>
<dbReference type="GO" id="GO:0016491">
    <property type="term" value="F:oxidoreductase activity"/>
    <property type="evidence" value="ECO:0007669"/>
    <property type="project" value="UniProtKB-KW"/>
</dbReference>
<dbReference type="InterPro" id="IPR008775">
    <property type="entry name" value="Phytyl_CoA_dOase-like"/>
</dbReference>
<dbReference type="EMBL" id="JAHWZY010000065">
    <property type="protein sequence ID" value="MEZ3183077.1"/>
    <property type="molecule type" value="Genomic_DNA"/>
</dbReference>
<evidence type="ECO:0000256" key="6">
    <source>
        <dbReference type="ARBA" id="ARBA00022964"/>
    </source>
</evidence>
<comment type="subunit">
    <text evidence="4">Homodimer.</text>
</comment>
<dbReference type="Pfam" id="PF05721">
    <property type="entry name" value="PhyH"/>
    <property type="match status" value="1"/>
</dbReference>
<dbReference type="Proteomes" id="UP001567537">
    <property type="component" value="Unassembled WGS sequence"/>
</dbReference>
<keyword evidence="7 11" id="KW-0560">Oxidoreductase</keyword>
<comment type="function">
    <text evidence="2">Involved in the biosynthesis of 5-hydroxyectoine, called compatible solute, which helps organisms to survive extreme osmotic stress by acting as a highly soluble organic osmolyte. Catalyzes the 2-oxoglutarate-dependent selective hydroxylation of L-ectoine to yield (4S,5S)-5-hydroxyectoine.</text>
</comment>
<comment type="catalytic activity">
    <reaction evidence="9">
        <text>L-ectoine + 2-oxoglutarate + O2 = 5-hydroxyectoine + succinate + CO2</text>
        <dbReference type="Rhea" id="RHEA:45740"/>
        <dbReference type="ChEBI" id="CHEBI:15379"/>
        <dbReference type="ChEBI" id="CHEBI:16526"/>
        <dbReference type="ChEBI" id="CHEBI:16810"/>
        <dbReference type="ChEBI" id="CHEBI:30031"/>
        <dbReference type="ChEBI" id="CHEBI:58515"/>
        <dbReference type="ChEBI" id="CHEBI:85413"/>
        <dbReference type="EC" id="1.14.11.55"/>
    </reaction>
</comment>
<dbReference type="SUPFAM" id="SSF51197">
    <property type="entry name" value="Clavaminate synthase-like"/>
    <property type="match status" value="1"/>
</dbReference>
<evidence type="ECO:0000256" key="8">
    <source>
        <dbReference type="ARBA" id="ARBA00023004"/>
    </source>
</evidence>
<evidence type="ECO:0000256" key="3">
    <source>
        <dbReference type="ARBA" id="ARBA00007851"/>
    </source>
</evidence>
<evidence type="ECO:0000313" key="11">
    <source>
        <dbReference type="EMBL" id="MEZ3183077.1"/>
    </source>
</evidence>
<evidence type="ECO:0000256" key="10">
    <source>
        <dbReference type="NCBIfam" id="TIGR02408"/>
    </source>
</evidence>
<dbReference type="PANTHER" id="PTHR20883:SF48">
    <property type="entry name" value="ECTOINE DIOXYGENASE"/>
    <property type="match status" value="1"/>
</dbReference>
<evidence type="ECO:0000256" key="9">
    <source>
        <dbReference type="ARBA" id="ARBA00049228"/>
    </source>
</evidence>
<comment type="cofactor">
    <cofactor evidence="1">
        <name>Fe(2+)</name>
        <dbReference type="ChEBI" id="CHEBI:29033"/>
    </cofactor>
</comment>
<dbReference type="EC" id="1.14.11.55" evidence="10"/>
<dbReference type="Gene3D" id="2.60.120.620">
    <property type="entry name" value="q2cbj1_9rhob like domain"/>
    <property type="match status" value="1"/>
</dbReference>
<proteinExistence type="inferred from homology"/>
<gene>
    <name evidence="11" type="primary">thpD</name>
    <name evidence="11" type="ORF">KYY02_31780</name>
</gene>
<evidence type="ECO:0000256" key="2">
    <source>
        <dbReference type="ARBA" id="ARBA00004063"/>
    </source>
</evidence>
<evidence type="ECO:0000256" key="5">
    <source>
        <dbReference type="ARBA" id="ARBA00022723"/>
    </source>
</evidence>
<comment type="similarity">
    <text evidence="3">Belongs to the PhyH family. EctD subfamily.</text>
</comment>
<accession>A0ABV4J821</accession>
<protein>
    <recommendedName>
        <fullName evidence="10">Ectoine hydroxylase</fullName>
        <ecNumber evidence="10">1.14.11.55</ecNumber>
    </recommendedName>
</protein>
<name>A0ABV4J821_9ACTN</name>
<dbReference type="PANTHER" id="PTHR20883">
    <property type="entry name" value="PHYTANOYL-COA DIOXYGENASE DOMAIN CONTAINING 1"/>
    <property type="match status" value="1"/>
</dbReference>
<evidence type="ECO:0000256" key="7">
    <source>
        <dbReference type="ARBA" id="ARBA00023002"/>
    </source>
</evidence>
<dbReference type="InterPro" id="IPR012774">
    <property type="entry name" value="EctD"/>
</dbReference>
<evidence type="ECO:0000313" key="12">
    <source>
        <dbReference type="Proteomes" id="UP001567537"/>
    </source>
</evidence>